<dbReference type="InterPro" id="IPR000845">
    <property type="entry name" value="Nucleoside_phosphorylase_d"/>
</dbReference>
<dbReference type="GO" id="GO:0009164">
    <property type="term" value="P:nucleoside catabolic process"/>
    <property type="evidence" value="ECO:0007669"/>
    <property type="project" value="UniProtKB-ARBA"/>
</dbReference>
<organism evidence="5">
    <name type="scientific">Thermofilum pendens</name>
    <dbReference type="NCBI Taxonomy" id="2269"/>
    <lineage>
        <taxon>Archaea</taxon>
        <taxon>Thermoproteota</taxon>
        <taxon>Thermoprotei</taxon>
        <taxon>Thermofilales</taxon>
        <taxon>Thermofilaceae</taxon>
        <taxon>Thermofilum</taxon>
    </lineage>
</organism>
<protein>
    <submittedName>
        <fullName evidence="5">Nucleoside phosphorylase</fullName>
    </submittedName>
</protein>
<proteinExistence type="inferred from homology"/>
<dbReference type="Pfam" id="PF01048">
    <property type="entry name" value="PNP_UDP_1"/>
    <property type="match status" value="1"/>
</dbReference>
<dbReference type="EMBL" id="DTFI01000057">
    <property type="protein sequence ID" value="HGI43158.1"/>
    <property type="molecule type" value="Genomic_DNA"/>
</dbReference>
<evidence type="ECO:0000256" key="1">
    <source>
        <dbReference type="ARBA" id="ARBA00010456"/>
    </source>
</evidence>
<gene>
    <name evidence="5" type="ORF">ENV17_02065</name>
</gene>
<reference evidence="5" key="1">
    <citation type="journal article" date="2020" name="mSystems">
        <title>Genome- and Community-Level Interaction Insights into Carbon Utilization and Element Cycling Functions of Hydrothermarchaeota in Hydrothermal Sediment.</title>
        <authorList>
            <person name="Zhou Z."/>
            <person name="Liu Y."/>
            <person name="Xu W."/>
            <person name="Pan J."/>
            <person name="Luo Z.H."/>
            <person name="Li M."/>
        </authorList>
    </citation>
    <scope>NUCLEOTIDE SEQUENCE [LARGE SCALE GENOMIC DNA]</scope>
    <source>
        <strain evidence="5">SpSt-735</strain>
    </source>
</reference>
<name>A0A7C4B9X9_THEPE</name>
<dbReference type="Gene3D" id="3.40.50.1580">
    <property type="entry name" value="Nucleoside phosphorylase domain"/>
    <property type="match status" value="1"/>
</dbReference>
<comment type="caution">
    <text evidence="5">The sequence shown here is derived from an EMBL/GenBank/DDBJ whole genome shotgun (WGS) entry which is preliminary data.</text>
</comment>
<dbReference type="GO" id="GO:0005829">
    <property type="term" value="C:cytosol"/>
    <property type="evidence" value="ECO:0007669"/>
    <property type="project" value="TreeGrafter"/>
</dbReference>
<dbReference type="PANTHER" id="PTHR43691:SF11">
    <property type="entry name" value="FI09636P-RELATED"/>
    <property type="match status" value="1"/>
</dbReference>
<dbReference type="GO" id="GO:0016763">
    <property type="term" value="F:pentosyltransferase activity"/>
    <property type="evidence" value="ECO:0007669"/>
    <property type="project" value="InterPro"/>
</dbReference>
<dbReference type="InterPro" id="IPR018016">
    <property type="entry name" value="Nucleoside_phosphorylase_CS"/>
</dbReference>
<accession>A0A7C4B9X9</accession>
<dbReference type="PROSITE" id="PS01232">
    <property type="entry name" value="PNP_UDP_1"/>
    <property type="match status" value="1"/>
</dbReference>
<dbReference type="SUPFAM" id="SSF53167">
    <property type="entry name" value="Purine and uridine phosphorylases"/>
    <property type="match status" value="1"/>
</dbReference>
<evidence type="ECO:0000259" key="4">
    <source>
        <dbReference type="Pfam" id="PF01048"/>
    </source>
</evidence>
<comment type="similarity">
    <text evidence="1">Belongs to the PNP/UDP phosphorylase family.</text>
</comment>
<dbReference type="PANTHER" id="PTHR43691">
    <property type="entry name" value="URIDINE PHOSPHORYLASE"/>
    <property type="match status" value="1"/>
</dbReference>
<dbReference type="CDD" id="cd17764">
    <property type="entry name" value="MTAP_SsMTAPI_like"/>
    <property type="match status" value="1"/>
</dbReference>
<keyword evidence="3" id="KW-0808">Transferase</keyword>
<feature type="domain" description="Nucleoside phosphorylase" evidence="4">
    <location>
        <begin position="9"/>
        <end position="188"/>
    </location>
</feature>
<dbReference type="AlphaFoldDB" id="A0A7C4B9X9"/>
<evidence type="ECO:0000313" key="5">
    <source>
        <dbReference type="EMBL" id="HGI43158.1"/>
    </source>
</evidence>
<evidence type="ECO:0000256" key="2">
    <source>
        <dbReference type="ARBA" id="ARBA00022676"/>
    </source>
</evidence>
<evidence type="ECO:0000256" key="3">
    <source>
        <dbReference type="ARBA" id="ARBA00022679"/>
    </source>
</evidence>
<dbReference type="InterPro" id="IPR035994">
    <property type="entry name" value="Nucleoside_phosphorylase_sf"/>
</dbReference>
<sequence length="207" mass="21510">MLSGAVLVNSNRGFNTYTGFFEGERVTVATHGIGGPSAAIVVEELRMLGAKLVVRLGTCGGLAEGVRVGDAVVALGAIYQPGGTPGMYAPGVCYPAAADPEVVLELEKGLREEGFRVHRGVVASSDAFHAEEANLGPWSSLGAIAVEMECATIFTVARIRGMKTGAALVVIDNLATGEYLEVGAEERRKLELGAARGVLKALVRTPL</sequence>
<keyword evidence="2" id="KW-0328">Glycosyltransferase</keyword>